<evidence type="ECO:0000256" key="2">
    <source>
        <dbReference type="ARBA" id="ARBA00022741"/>
    </source>
</evidence>
<evidence type="ECO:0000256" key="4">
    <source>
        <dbReference type="ARBA" id="ARBA00022840"/>
    </source>
</evidence>
<keyword evidence="4" id="KW-0067">ATP-binding</keyword>
<dbReference type="EMBL" id="JBJDQH010000001">
    <property type="protein sequence ID" value="MFK4263622.1"/>
    <property type="molecule type" value="Genomic_DNA"/>
</dbReference>
<evidence type="ECO:0000259" key="5">
    <source>
        <dbReference type="Pfam" id="PF18085"/>
    </source>
</evidence>
<keyword evidence="1" id="KW-0808">Transferase</keyword>
<comment type="caution">
    <text evidence="6">The sequence shown here is derived from an EMBL/GenBank/DDBJ whole genome shotgun (WGS) entry which is preliminary data.</text>
</comment>
<keyword evidence="2" id="KW-0547">Nucleotide-binding</keyword>
<dbReference type="Proteomes" id="UP001620295">
    <property type="component" value="Unassembled WGS sequence"/>
</dbReference>
<accession>A0ABW8LCG9</accession>
<dbReference type="InterPro" id="IPR040999">
    <property type="entry name" value="Mak_N_cap"/>
</dbReference>
<feature type="domain" description="Maltokinase N-terminal cap" evidence="5">
    <location>
        <begin position="20"/>
        <end position="108"/>
    </location>
</feature>
<evidence type="ECO:0000256" key="3">
    <source>
        <dbReference type="ARBA" id="ARBA00022777"/>
    </source>
</evidence>
<keyword evidence="7" id="KW-1185">Reference proteome</keyword>
<sequence>MASIHHTTMTPTKLELLSEWLPRQSWYVGNAKTPELVKAGGFRLDDPKGAVGIEFMVVVDGTGQQPVAYLVPMGYRGAALEGAPDEALIGTSEHGVLGTRWIYDGVHDPVVMAQLRALLRGEAVPQHQSKSDTPDPTVTVHGTGPGDGLDVHVNRVLRPTEAEATQRSSGHLVTGWTWPNGTAARGVVAAVAPR</sequence>
<evidence type="ECO:0000313" key="7">
    <source>
        <dbReference type="Proteomes" id="UP001620295"/>
    </source>
</evidence>
<dbReference type="RefSeq" id="WP_358637090.1">
    <property type="nucleotide sequence ID" value="NZ_JBFACG010000010.1"/>
</dbReference>
<organism evidence="6 7">
    <name type="scientific">Streptomyces milbemycinicus</name>
    <dbReference type="NCBI Taxonomy" id="476552"/>
    <lineage>
        <taxon>Bacteria</taxon>
        <taxon>Bacillati</taxon>
        <taxon>Actinomycetota</taxon>
        <taxon>Actinomycetes</taxon>
        <taxon>Kitasatosporales</taxon>
        <taxon>Streptomycetaceae</taxon>
        <taxon>Streptomyces</taxon>
    </lineage>
</organism>
<evidence type="ECO:0000313" key="6">
    <source>
        <dbReference type="EMBL" id="MFK4263622.1"/>
    </source>
</evidence>
<keyword evidence="3" id="KW-0418">Kinase</keyword>
<reference evidence="6 7" key="1">
    <citation type="submission" date="2024-11" db="EMBL/GenBank/DDBJ databases">
        <title>The Natural Products Discovery Center: Release of the First 8490 Sequenced Strains for Exploring Actinobacteria Biosynthetic Diversity.</title>
        <authorList>
            <person name="Kalkreuter E."/>
            <person name="Kautsar S.A."/>
            <person name="Yang D."/>
            <person name="Bader C.D."/>
            <person name="Teijaro C.N."/>
            <person name="Fluegel L."/>
            <person name="Davis C.M."/>
            <person name="Simpson J.R."/>
            <person name="Lauterbach L."/>
            <person name="Steele A.D."/>
            <person name="Gui C."/>
            <person name="Meng S."/>
            <person name="Li G."/>
            <person name="Viehrig K."/>
            <person name="Ye F."/>
            <person name="Su P."/>
            <person name="Kiefer A.F."/>
            <person name="Nichols A."/>
            <person name="Cepeda A.J."/>
            <person name="Yan W."/>
            <person name="Fan B."/>
            <person name="Jiang Y."/>
            <person name="Adhikari A."/>
            <person name="Zheng C.-J."/>
            <person name="Schuster L."/>
            <person name="Cowan T.M."/>
            <person name="Smanski M.J."/>
            <person name="Chevrette M.G."/>
            <person name="De Carvalho L.P.S."/>
            <person name="Shen B."/>
        </authorList>
    </citation>
    <scope>NUCLEOTIDE SEQUENCE [LARGE SCALE GENOMIC DNA]</scope>
    <source>
        <strain evidence="6 7">NPDC020863</strain>
    </source>
</reference>
<protein>
    <submittedName>
        <fullName evidence="6">1,4-alpha-glucan branching protein</fullName>
    </submittedName>
</protein>
<evidence type="ECO:0000256" key="1">
    <source>
        <dbReference type="ARBA" id="ARBA00022679"/>
    </source>
</evidence>
<dbReference type="Pfam" id="PF18085">
    <property type="entry name" value="Mak_N_cap"/>
    <property type="match status" value="1"/>
</dbReference>
<proteinExistence type="predicted"/>
<name>A0ABW8LCG9_9ACTN</name>
<gene>
    <name evidence="6" type="ORF">ACI2L5_01595</name>
</gene>